<evidence type="ECO:0000313" key="6">
    <source>
        <dbReference type="EMBL" id="CAH1186900.1"/>
    </source>
</evidence>
<evidence type="ECO:0000256" key="4">
    <source>
        <dbReference type="SAM" id="Phobius"/>
    </source>
</evidence>
<keyword evidence="4" id="KW-0472">Membrane</keyword>
<name>A0A9P0DS38_PHYSR</name>
<dbReference type="CDD" id="cd03784">
    <property type="entry name" value="GT1_Gtf-like"/>
    <property type="match status" value="1"/>
</dbReference>
<keyword evidence="5" id="KW-0732">Signal</keyword>
<feature type="signal peptide" evidence="5">
    <location>
        <begin position="1"/>
        <end position="23"/>
    </location>
</feature>
<evidence type="ECO:0000256" key="2">
    <source>
        <dbReference type="ARBA" id="ARBA00022676"/>
    </source>
</evidence>
<dbReference type="Gene3D" id="3.40.50.2000">
    <property type="entry name" value="Glycogen Phosphorylase B"/>
    <property type="match status" value="2"/>
</dbReference>
<protein>
    <recommendedName>
        <fullName evidence="8">UDP-glucuronosyltransferase</fullName>
    </recommendedName>
</protein>
<dbReference type="FunFam" id="3.40.50.2000:FF:000050">
    <property type="entry name" value="UDP-glucuronosyltransferase"/>
    <property type="match status" value="1"/>
</dbReference>
<keyword evidence="3" id="KW-0808">Transferase</keyword>
<evidence type="ECO:0000256" key="3">
    <source>
        <dbReference type="ARBA" id="ARBA00022679"/>
    </source>
</evidence>
<dbReference type="PANTHER" id="PTHR48043:SF159">
    <property type="entry name" value="EG:EG0003.4 PROTEIN-RELATED"/>
    <property type="match status" value="1"/>
</dbReference>
<keyword evidence="7" id="KW-1185">Reference proteome</keyword>
<dbReference type="InterPro" id="IPR002213">
    <property type="entry name" value="UDP_glucos_trans"/>
</dbReference>
<organism evidence="6 7">
    <name type="scientific">Phyllotreta striolata</name>
    <name type="common">Striped flea beetle</name>
    <name type="synonym">Crioceris striolata</name>
    <dbReference type="NCBI Taxonomy" id="444603"/>
    <lineage>
        <taxon>Eukaryota</taxon>
        <taxon>Metazoa</taxon>
        <taxon>Ecdysozoa</taxon>
        <taxon>Arthropoda</taxon>
        <taxon>Hexapoda</taxon>
        <taxon>Insecta</taxon>
        <taxon>Pterygota</taxon>
        <taxon>Neoptera</taxon>
        <taxon>Endopterygota</taxon>
        <taxon>Coleoptera</taxon>
        <taxon>Polyphaga</taxon>
        <taxon>Cucujiformia</taxon>
        <taxon>Chrysomeloidea</taxon>
        <taxon>Chrysomelidae</taxon>
        <taxon>Galerucinae</taxon>
        <taxon>Alticini</taxon>
        <taxon>Phyllotreta</taxon>
    </lineage>
</organism>
<dbReference type="AlphaFoldDB" id="A0A9P0DS38"/>
<dbReference type="InterPro" id="IPR050271">
    <property type="entry name" value="UDP-glycosyltransferase"/>
</dbReference>
<evidence type="ECO:0000256" key="5">
    <source>
        <dbReference type="SAM" id="SignalP"/>
    </source>
</evidence>
<keyword evidence="4" id="KW-0812">Transmembrane</keyword>
<evidence type="ECO:0008006" key="8">
    <source>
        <dbReference type="Google" id="ProtNLM"/>
    </source>
</evidence>
<comment type="similarity">
    <text evidence="1">Belongs to the UDP-glycosyltransferase family.</text>
</comment>
<dbReference type="GO" id="GO:0008194">
    <property type="term" value="F:UDP-glycosyltransferase activity"/>
    <property type="evidence" value="ECO:0007669"/>
    <property type="project" value="InterPro"/>
</dbReference>
<dbReference type="OrthoDB" id="5835829at2759"/>
<sequence>MLCNMKLLIFIVLMHLLYKHANSSRILGIFPSPGYSQYIVGERLMGALATRGHQVTVISERVPSEKIENYEIIRIKTEKYENKFDLTNWSTKNTFQIELEMFEICNFYTEELLKLDEVQELIHSNRTFDLVIAETFVNDALMAFAEHFNAPLVILSTQPMNEWSAAFVGNVRLPSINPMLESLSTSRMSFLQRLRNFMISTFETVYKELFFYGFHQKLVDKYFPNKIDLMKVIRNVELLLVYGHPLTTEPSLITSAVVEVAGFHVLPKKLPERIQAILDGASNGAILVSLGSNIPCHKLTEEQLKVFLGVFSKLPQRVLWKCELDIPDKPKNLFNFNWLPQSDVLAHPNTIAFVTHNGLLSTTEAMYHGVPMISVPVFSDQRINAARAIKLGVAEKVDFLNIKESYLLEAIQKITQNPKYMNKMKELSQMFRDQPTSPLDRAVKSVEYVLKYRPGKYFRSPAMDLYWFQLYLLDVVLFIFSVIVLVCSLMVFIIRKICFKKSQKVTLSEPFQKKQQITHLFDNAYLYSLVKPVKNVIRQCYKCQSTQLYQIKTSADCTY</sequence>
<dbReference type="PANTHER" id="PTHR48043">
    <property type="entry name" value="EG:EG0003.4 PROTEIN-RELATED"/>
    <property type="match status" value="1"/>
</dbReference>
<dbReference type="Pfam" id="PF00201">
    <property type="entry name" value="UDPGT"/>
    <property type="match status" value="1"/>
</dbReference>
<feature type="transmembrane region" description="Helical" evidence="4">
    <location>
        <begin position="466"/>
        <end position="494"/>
    </location>
</feature>
<accession>A0A9P0DS38</accession>
<keyword evidence="4" id="KW-1133">Transmembrane helix</keyword>
<reference evidence="6" key="1">
    <citation type="submission" date="2022-01" db="EMBL/GenBank/DDBJ databases">
        <authorList>
            <person name="King R."/>
        </authorList>
    </citation>
    <scope>NUCLEOTIDE SEQUENCE</scope>
</reference>
<dbReference type="EMBL" id="OU900100">
    <property type="protein sequence ID" value="CAH1186900.1"/>
    <property type="molecule type" value="Genomic_DNA"/>
</dbReference>
<evidence type="ECO:0000313" key="7">
    <source>
        <dbReference type="Proteomes" id="UP001153712"/>
    </source>
</evidence>
<dbReference type="Proteomes" id="UP001153712">
    <property type="component" value="Chromosome 7"/>
</dbReference>
<dbReference type="SUPFAM" id="SSF53756">
    <property type="entry name" value="UDP-Glycosyltransferase/glycogen phosphorylase"/>
    <property type="match status" value="1"/>
</dbReference>
<feature type="chain" id="PRO_5040449542" description="UDP-glucuronosyltransferase" evidence="5">
    <location>
        <begin position="24"/>
        <end position="559"/>
    </location>
</feature>
<evidence type="ECO:0000256" key="1">
    <source>
        <dbReference type="ARBA" id="ARBA00009995"/>
    </source>
</evidence>
<proteinExistence type="inferred from homology"/>
<keyword evidence="2" id="KW-0328">Glycosyltransferase</keyword>
<gene>
    <name evidence="6" type="ORF">PHYEVI_LOCUS10021</name>
</gene>